<evidence type="ECO:0000256" key="2">
    <source>
        <dbReference type="ARBA" id="ARBA00004429"/>
    </source>
</evidence>
<protein>
    <submittedName>
        <fullName evidence="12">Amino acid ABC transporter permease</fullName>
    </submittedName>
</protein>
<reference evidence="12" key="1">
    <citation type="submission" date="2022-09" db="EMBL/GenBank/DDBJ databases">
        <title>Rhodovastum sp. nov. RN2-1 isolated from soil in Seongnam, South Korea.</title>
        <authorList>
            <person name="Le N.T."/>
        </authorList>
    </citation>
    <scope>NUCLEOTIDE SEQUENCE</scope>
    <source>
        <strain evidence="12">RN2-1</strain>
    </source>
</reference>
<accession>A0AA41YT47</accession>
<evidence type="ECO:0000256" key="9">
    <source>
        <dbReference type="ARBA" id="ARBA00023136"/>
    </source>
</evidence>
<feature type="transmembrane region" description="Helical" evidence="10">
    <location>
        <begin position="84"/>
        <end position="107"/>
    </location>
</feature>
<evidence type="ECO:0000256" key="8">
    <source>
        <dbReference type="ARBA" id="ARBA00022989"/>
    </source>
</evidence>
<proteinExistence type="inferred from homology"/>
<evidence type="ECO:0000313" key="13">
    <source>
        <dbReference type="Proteomes" id="UP001165679"/>
    </source>
</evidence>
<dbReference type="RefSeq" id="WP_264713652.1">
    <property type="nucleotide sequence ID" value="NZ_JAPDNT010000006.1"/>
</dbReference>
<keyword evidence="6 10" id="KW-0812">Transmembrane</keyword>
<name>A0AA41YT47_9PROT</name>
<dbReference type="AlphaFoldDB" id="A0AA41YT47"/>
<dbReference type="InterPro" id="IPR043429">
    <property type="entry name" value="ArtM/GltK/GlnP/TcyL/YhdX-like"/>
</dbReference>
<keyword evidence="9 10" id="KW-0472">Membrane</keyword>
<keyword evidence="5" id="KW-1003">Cell membrane</keyword>
<dbReference type="Gene3D" id="1.10.3720.10">
    <property type="entry name" value="MetI-like"/>
    <property type="match status" value="1"/>
</dbReference>
<keyword evidence="13" id="KW-1185">Reference proteome</keyword>
<gene>
    <name evidence="12" type="ORF">OL599_10340</name>
</gene>
<keyword evidence="7" id="KW-0029">Amino-acid transport</keyword>
<evidence type="ECO:0000256" key="1">
    <source>
        <dbReference type="ARBA" id="ARBA00003159"/>
    </source>
</evidence>
<evidence type="ECO:0000256" key="5">
    <source>
        <dbReference type="ARBA" id="ARBA00022475"/>
    </source>
</evidence>
<evidence type="ECO:0000259" key="11">
    <source>
        <dbReference type="PROSITE" id="PS50928"/>
    </source>
</evidence>
<keyword evidence="8 10" id="KW-1133">Transmembrane helix</keyword>
<evidence type="ECO:0000256" key="6">
    <source>
        <dbReference type="ARBA" id="ARBA00022692"/>
    </source>
</evidence>
<comment type="caution">
    <text evidence="12">The sequence shown here is derived from an EMBL/GenBank/DDBJ whole genome shotgun (WGS) entry which is preliminary data.</text>
</comment>
<reference evidence="12" key="2">
    <citation type="submission" date="2022-10" db="EMBL/GenBank/DDBJ databases">
        <authorList>
            <person name="Trinh H.N."/>
        </authorList>
    </citation>
    <scope>NUCLEOTIDE SEQUENCE</scope>
    <source>
        <strain evidence="12">RN2-1</strain>
    </source>
</reference>
<comment type="function">
    <text evidence="1">Part of the binding-protein-dependent transport system for glutamine; probably responsible for the translocation of the substrate across the membrane.</text>
</comment>
<dbReference type="GO" id="GO:0006865">
    <property type="term" value="P:amino acid transport"/>
    <property type="evidence" value="ECO:0007669"/>
    <property type="project" value="UniProtKB-KW"/>
</dbReference>
<feature type="transmembrane region" description="Helical" evidence="10">
    <location>
        <begin position="20"/>
        <end position="45"/>
    </location>
</feature>
<dbReference type="PANTHER" id="PTHR30614">
    <property type="entry name" value="MEMBRANE COMPONENT OF AMINO ACID ABC TRANSPORTER"/>
    <property type="match status" value="1"/>
</dbReference>
<dbReference type="EMBL" id="JAPDNT010000006">
    <property type="protein sequence ID" value="MCW3474972.1"/>
    <property type="molecule type" value="Genomic_DNA"/>
</dbReference>
<dbReference type="PANTHER" id="PTHR30614:SF20">
    <property type="entry name" value="GLUTAMINE TRANSPORT SYSTEM PERMEASE PROTEIN GLNP"/>
    <property type="match status" value="1"/>
</dbReference>
<dbReference type="InterPro" id="IPR000515">
    <property type="entry name" value="MetI-like"/>
</dbReference>
<organism evidence="12 13">
    <name type="scientific">Limobrevibacterium gyesilva</name>
    <dbReference type="NCBI Taxonomy" id="2991712"/>
    <lineage>
        <taxon>Bacteria</taxon>
        <taxon>Pseudomonadati</taxon>
        <taxon>Pseudomonadota</taxon>
        <taxon>Alphaproteobacteria</taxon>
        <taxon>Acetobacterales</taxon>
        <taxon>Acetobacteraceae</taxon>
        <taxon>Limobrevibacterium</taxon>
    </lineage>
</organism>
<keyword evidence="4 10" id="KW-0813">Transport</keyword>
<comment type="subcellular location">
    <subcellularLocation>
        <location evidence="2">Cell inner membrane</location>
        <topology evidence="2">Multi-pass membrane protein</topology>
    </subcellularLocation>
    <subcellularLocation>
        <location evidence="10">Cell membrane</location>
        <topology evidence="10">Multi-pass membrane protein</topology>
    </subcellularLocation>
</comment>
<comment type="similarity">
    <text evidence="3">Belongs to the binding-protein-dependent transport system permease family. HisMQ subfamily.</text>
</comment>
<feature type="transmembrane region" description="Helical" evidence="10">
    <location>
        <begin position="57"/>
        <end position="78"/>
    </location>
</feature>
<dbReference type="InterPro" id="IPR035906">
    <property type="entry name" value="MetI-like_sf"/>
</dbReference>
<evidence type="ECO:0000313" key="12">
    <source>
        <dbReference type="EMBL" id="MCW3474972.1"/>
    </source>
</evidence>
<evidence type="ECO:0000256" key="10">
    <source>
        <dbReference type="RuleBase" id="RU363032"/>
    </source>
</evidence>
<evidence type="ECO:0000256" key="7">
    <source>
        <dbReference type="ARBA" id="ARBA00022970"/>
    </source>
</evidence>
<evidence type="ECO:0000256" key="3">
    <source>
        <dbReference type="ARBA" id="ARBA00010072"/>
    </source>
</evidence>
<dbReference type="SUPFAM" id="SSF161098">
    <property type="entry name" value="MetI-like"/>
    <property type="match status" value="1"/>
</dbReference>
<dbReference type="CDD" id="cd06261">
    <property type="entry name" value="TM_PBP2"/>
    <property type="match status" value="1"/>
</dbReference>
<dbReference type="GO" id="GO:0043190">
    <property type="term" value="C:ATP-binding cassette (ABC) transporter complex"/>
    <property type="evidence" value="ECO:0007669"/>
    <property type="project" value="InterPro"/>
</dbReference>
<feature type="transmembrane region" description="Helical" evidence="10">
    <location>
        <begin position="191"/>
        <end position="210"/>
    </location>
</feature>
<sequence length="220" mass="24812">MGYEWSFGFLWRYQRLFVTGIEVTLAFTLGTIFLGLVLGLVIGMARLSKSWLVNAPLVALIEIFRCTPLLVQIVWFYYALPVLLGVQIPAIAAATMVLSLYTGAFYAEIFRGGIVSIERGQWDAARAMGLRPWYMMRLVILPQAIRRMVPPFMNQSIIQLKNTSLVSTIAVPDLLYQGQLITADTYRPLEVYTVVAVIYFVLLFPATLMAQAYEKRLAKA</sequence>
<dbReference type="GO" id="GO:0022857">
    <property type="term" value="F:transmembrane transporter activity"/>
    <property type="evidence" value="ECO:0007669"/>
    <property type="project" value="InterPro"/>
</dbReference>
<dbReference type="PROSITE" id="PS50928">
    <property type="entry name" value="ABC_TM1"/>
    <property type="match status" value="1"/>
</dbReference>
<evidence type="ECO:0000256" key="4">
    <source>
        <dbReference type="ARBA" id="ARBA00022448"/>
    </source>
</evidence>
<feature type="domain" description="ABC transmembrane type-1" evidence="11">
    <location>
        <begin position="21"/>
        <end position="210"/>
    </location>
</feature>
<dbReference type="Pfam" id="PF00528">
    <property type="entry name" value="BPD_transp_1"/>
    <property type="match status" value="1"/>
</dbReference>
<dbReference type="NCBIfam" id="TIGR01726">
    <property type="entry name" value="HEQRo_perm_3TM"/>
    <property type="match status" value="1"/>
</dbReference>
<dbReference type="Proteomes" id="UP001165679">
    <property type="component" value="Unassembled WGS sequence"/>
</dbReference>
<dbReference type="InterPro" id="IPR010065">
    <property type="entry name" value="AA_ABC_transptr_permease_3TM"/>
</dbReference>